<feature type="compositionally biased region" description="Basic and acidic residues" evidence="1">
    <location>
        <begin position="240"/>
        <end position="253"/>
    </location>
</feature>
<protein>
    <submittedName>
        <fullName evidence="2">Uncharacterized protein</fullName>
    </submittedName>
</protein>
<accession>K0SWW1</accession>
<dbReference type="AlphaFoldDB" id="K0SWW1"/>
<feature type="region of interest" description="Disordered" evidence="1">
    <location>
        <begin position="125"/>
        <end position="187"/>
    </location>
</feature>
<feature type="region of interest" description="Disordered" evidence="1">
    <location>
        <begin position="1"/>
        <end position="21"/>
    </location>
</feature>
<proteinExistence type="predicted"/>
<feature type="compositionally biased region" description="Basic and acidic residues" evidence="1">
    <location>
        <begin position="203"/>
        <end position="221"/>
    </location>
</feature>
<comment type="caution">
    <text evidence="2">The sequence shown here is derived from an EMBL/GenBank/DDBJ whole genome shotgun (WGS) entry which is preliminary data.</text>
</comment>
<organism evidence="2 3">
    <name type="scientific">Thalassiosira oceanica</name>
    <name type="common">Marine diatom</name>
    <dbReference type="NCBI Taxonomy" id="159749"/>
    <lineage>
        <taxon>Eukaryota</taxon>
        <taxon>Sar</taxon>
        <taxon>Stramenopiles</taxon>
        <taxon>Ochrophyta</taxon>
        <taxon>Bacillariophyta</taxon>
        <taxon>Coscinodiscophyceae</taxon>
        <taxon>Thalassiosirophycidae</taxon>
        <taxon>Thalassiosirales</taxon>
        <taxon>Thalassiosiraceae</taxon>
        <taxon>Thalassiosira</taxon>
    </lineage>
</organism>
<feature type="compositionally biased region" description="Polar residues" evidence="1">
    <location>
        <begin position="222"/>
        <end position="234"/>
    </location>
</feature>
<sequence>MIDRLPMTTTDDDDDGEKPNYYHPREDYLPLIMYPAGCSSAGCTTIAGRLSAFGALARMATALARMATRDTALLATETSAPPTPRIGPAESLATRCTLSIEPLGCGAGLFHLADNWHPIGIVPPRTLRRKGTAGGSPSAGRRTRRDLRLDQAVQHSFRFGGKGGTAHTDPWSDEPIEEKRGEQKQIMRGGDTLHTALSAMSIDDGRGGSSTDHHSGHRHEATNSGLTAPGTPQGNKRMRDKYGPADDGHDAGHRSPQHHRGSEAQAAQAAAPPPPIDPATLPPELREAFYQLDPAQQRQALEMLAEQAAERERDRGRPAEHFITIALNGTILGATEMVTGFAPNNLLMTSA</sequence>
<evidence type="ECO:0000313" key="2">
    <source>
        <dbReference type="EMBL" id="EJK69925.1"/>
    </source>
</evidence>
<feature type="region of interest" description="Disordered" evidence="1">
    <location>
        <begin position="201"/>
        <end position="282"/>
    </location>
</feature>
<keyword evidence="3" id="KW-1185">Reference proteome</keyword>
<evidence type="ECO:0000256" key="1">
    <source>
        <dbReference type="SAM" id="MobiDB-lite"/>
    </source>
</evidence>
<reference evidence="2 3" key="1">
    <citation type="journal article" date="2012" name="Genome Biol.">
        <title>Genome and low-iron response of an oceanic diatom adapted to chronic iron limitation.</title>
        <authorList>
            <person name="Lommer M."/>
            <person name="Specht M."/>
            <person name="Roy A.S."/>
            <person name="Kraemer L."/>
            <person name="Andreson R."/>
            <person name="Gutowska M.A."/>
            <person name="Wolf J."/>
            <person name="Bergner S.V."/>
            <person name="Schilhabel M.B."/>
            <person name="Klostermeier U.C."/>
            <person name="Beiko R.G."/>
            <person name="Rosenstiel P."/>
            <person name="Hippler M."/>
            <person name="Laroche J."/>
        </authorList>
    </citation>
    <scope>NUCLEOTIDE SEQUENCE [LARGE SCALE GENOMIC DNA]</scope>
    <source>
        <strain evidence="2 3">CCMP1005</strain>
    </source>
</reference>
<name>K0SWW1_THAOC</name>
<evidence type="ECO:0000313" key="3">
    <source>
        <dbReference type="Proteomes" id="UP000266841"/>
    </source>
</evidence>
<feature type="compositionally biased region" description="Pro residues" evidence="1">
    <location>
        <begin position="271"/>
        <end position="281"/>
    </location>
</feature>
<gene>
    <name evidence="2" type="ORF">THAOC_08772</name>
</gene>
<dbReference type="EMBL" id="AGNL01009359">
    <property type="protein sequence ID" value="EJK69925.1"/>
    <property type="molecule type" value="Genomic_DNA"/>
</dbReference>
<dbReference type="Proteomes" id="UP000266841">
    <property type="component" value="Unassembled WGS sequence"/>
</dbReference>